<feature type="region of interest" description="Disordered" evidence="13">
    <location>
        <begin position="42"/>
        <end position="84"/>
    </location>
</feature>
<evidence type="ECO:0000256" key="7">
    <source>
        <dbReference type="ARBA" id="ARBA00022777"/>
    </source>
</evidence>
<accession>A0AAU9K0T2</accession>
<proteinExistence type="inferred from homology"/>
<dbReference type="InterPro" id="IPR042521">
    <property type="entry name" value="DYRK"/>
</dbReference>
<evidence type="ECO:0000256" key="1">
    <source>
        <dbReference type="ARBA" id="ARBA00008867"/>
    </source>
</evidence>
<evidence type="ECO:0000256" key="11">
    <source>
        <dbReference type="ARBA" id="ARBA00051680"/>
    </source>
</evidence>
<feature type="binding site" evidence="12">
    <location>
        <position position="243"/>
    </location>
    <ligand>
        <name>ATP</name>
        <dbReference type="ChEBI" id="CHEBI:30616"/>
    </ligand>
</feature>
<sequence length="529" mass="60832">MDIKTKLQMNQSASKTYKKENIGLASPKTAISLLKKNLVSSSRGTKNLEKSAHSSEKTLRPLDNPSFKLKAKNPQNTSKASLKLGSPSSIQSLIKVYSSRTELKKNVRGAGVQSATHNNSAASLSHLNFSLKNSVILSPKQETVFPITPKVALTQFLSELSEYEKGEILEYPDIYYFGRGNCKIQPNPLGRNRGYDDDRADYYLIKGDHIAYRYEIVSLLGKGSFGQVCLCYDWKRHEQTALKIIRNKKKFHQQATVEIRVLKTLLENDIEDKNNIVRIRNYFIFRNHICMTFELLGFNLYELLKNNKYEGLSLTLIRKFAIQLLVALKYIKDENIVHCDLKPENILLRSNDKAFIKVIDFGSSCFLNERVYTYIQSRFYRAPEIILGIPYTMAIDMWSFGCIMFELYTGQPLFPGESEHEQLILIMEVCGVPPANVLEQSTKFDMFFSENNEPKIIQNKHGVMRYPGTKNLEQLLNCSNEQFFDFIKKCLDFDPETRITPVEAMEHPWIIDSGQKSKKKIHLNRRPKN</sequence>
<organism evidence="15 16">
    <name type="scientific">Blepharisma stoltei</name>
    <dbReference type="NCBI Taxonomy" id="1481888"/>
    <lineage>
        <taxon>Eukaryota</taxon>
        <taxon>Sar</taxon>
        <taxon>Alveolata</taxon>
        <taxon>Ciliophora</taxon>
        <taxon>Postciliodesmatophora</taxon>
        <taxon>Heterotrichea</taxon>
        <taxon>Heterotrichida</taxon>
        <taxon>Blepharismidae</taxon>
        <taxon>Blepharisma</taxon>
    </lineage>
</organism>
<name>A0AAU9K0T2_9CILI</name>
<evidence type="ECO:0000256" key="6">
    <source>
        <dbReference type="ARBA" id="ARBA00022741"/>
    </source>
</evidence>
<gene>
    <name evidence="15" type="ORF">BSTOLATCC_MIC56949</name>
</gene>
<dbReference type="PROSITE" id="PS00108">
    <property type="entry name" value="PROTEIN_KINASE_ST"/>
    <property type="match status" value="1"/>
</dbReference>
<evidence type="ECO:0000256" key="13">
    <source>
        <dbReference type="SAM" id="MobiDB-lite"/>
    </source>
</evidence>
<dbReference type="Pfam" id="PF00069">
    <property type="entry name" value="Pkinase"/>
    <property type="match status" value="1"/>
</dbReference>
<reference evidence="15" key="1">
    <citation type="submission" date="2021-09" db="EMBL/GenBank/DDBJ databases">
        <authorList>
            <consortium name="AG Swart"/>
            <person name="Singh M."/>
            <person name="Singh A."/>
            <person name="Seah K."/>
            <person name="Emmerich C."/>
        </authorList>
    </citation>
    <scope>NUCLEOTIDE SEQUENCE</scope>
    <source>
        <strain evidence="15">ATCC30299</strain>
    </source>
</reference>
<evidence type="ECO:0000256" key="10">
    <source>
        <dbReference type="ARBA" id="ARBA00049308"/>
    </source>
</evidence>
<dbReference type="FunFam" id="1.10.510.10:FF:000380">
    <property type="entry name" value="Serine/threonine-protein kinase ppk15"/>
    <property type="match status" value="1"/>
</dbReference>
<dbReference type="GO" id="GO:0004712">
    <property type="term" value="F:protein serine/threonine/tyrosine kinase activity"/>
    <property type="evidence" value="ECO:0007669"/>
    <property type="project" value="UniProtKB-EC"/>
</dbReference>
<comment type="caution">
    <text evidence="15">The sequence shown here is derived from an EMBL/GenBank/DDBJ whole genome shotgun (WGS) entry which is preliminary data.</text>
</comment>
<comment type="catalytic activity">
    <reaction evidence="9">
        <text>L-seryl-[protein] + ATP = O-phospho-L-seryl-[protein] + ADP + H(+)</text>
        <dbReference type="Rhea" id="RHEA:17989"/>
        <dbReference type="Rhea" id="RHEA-COMP:9863"/>
        <dbReference type="Rhea" id="RHEA-COMP:11604"/>
        <dbReference type="ChEBI" id="CHEBI:15378"/>
        <dbReference type="ChEBI" id="CHEBI:29999"/>
        <dbReference type="ChEBI" id="CHEBI:30616"/>
        <dbReference type="ChEBI" id="CHEBI:83421"/>
        <dbReference type="ChEBI" id="CHEBI:456216"/>
        <dbReference type="EC" id="2.7.12.1"/>
    </reaction>
</comment>
<evidence type="ECO:0000256" key="8">
    <source>
        <dbReference type="ARBA" id="ARBA00022840"/>
    </source>
</evidence>
<dbReference type="InterPro" id="IPR017441">
    <property type="entry name" value="Protein_kinase_ATP_BS"/>
</dbReference>
<dbReference type="GO" id="GO:0005737">
    <property type="term" value="C:cytoplasm"/>
    <property type="evidence" value="ECO:0007669"/>
    <property type="project" value="TreeGrafter"/>
</dbReference>
<dbReference type="PANTHER" id="PTHR24058:SF22">
    <property type="entry name" value="DUAL SPECIFICITY TYROSINE-PHOSPHORYLATION-REGULATED KINASE 4"/>
    <property type="match status" value="1"/>
</dbReference>
<evidence type="ECO:0000256" key="9">
    <source>
        <dbReference type="ARBA" id="ARBA00049003"/>
    </source>
</evidence>
<keyword evidence="5" id="KW-0808">Transferase</keyword>
<dbReference type="PROSITE" id="PS50011">
    <property type="entry name" value="PROTEIN_KINASE_DOM"/>
    <property type="match status" value="1"/>
</dbReference>
<keyword evidence="6 12" id="KW-0547">Nucleotide-binding</keyword>
<evidence type="ECO:0000313" key="16">
    <source>
        <dbReference type="Proteomes" id="UP001162131"/>
    </source>
</evidence>
<keyword evidence="16" id="KW-1185">Reference proteome</keyword>
<feature type="compositionally biased region" description="Polar residues" evidence="13">
    <location>
        <begin position="73"/>
        <end position="84"/>
    </location>
</feature>
<dbReference type="PANTHER" id="PTHR24058">
    <property type="entry name" value="DUAL SPECIFICITY PROTEIN KINASE"/>
    <property type="match status" value="1"/>
</dbReference>
<evidence type="ECO:0000256" key="5">
    <source>
        <dbReference type="ARBA" id="ARBA00022679"/>
    </source>
</evidence>
<dbReference type="PROSITE" id="PS00107">
    <property type="entry name" value="PROTEIN_KINASE_ATP"/>
    <property type="match status" value="1"/>
</dbReference>
<dbReference type="Gene3D" id="3.30.200.20">
    <property type="entry name" value="Phosphorylase Kinase, domain 1"/>
    <property type="match status" value="1"/>
</dbReference>
<protein>
    <recommendedName>
        <fullName evidence="2">dual-specificity kinase</fullName>
        <ecNumber evidence="2">2.7.12.1</ecNumber>
    </recommendedName>
</protein>
<keyword evidence="7" id="KW-0418">Kinase</keyword>
<evidence type="ECO:0000256" key="12">
    <source>
        <dbReference type="PROSITE-ProRule" id="PRU10141"/>
    </source>
</evidence>
<evidence type="ECO:0000313" key="15">
    <source>
        <dbReference type="EMBL" id="CAG9332657.1"/>
    </source>
</evidence>
<dbReference type="Proteomes" id="UP001162131">
    <property type="component" value="Unassembled WGS sequence"/>
</dbReference>
<dbReference type="InterPro" id="IPR050494">
    <property type="entry name" value="Ser_Thr_dual-spec_kinase"/>
</dbReference>
<dbReference type="AlphaFoldDB" id="A0AAU9K0T2"/>
<evidence type="ECO:0000256" key="4">
    <source>
        <dbReference type="ARBA" id="ARBA00022553"/>
    </source>
</evidence>
<dbReference type="EC" id="2.7.12.1" evidence="2"/>
<dbReference type="InterPro" id="IPR011009">
    <property type="entry name" value="Kinase-like_dom_sf"/>
</dbReference>
<evidence type="ECO:0000256" key="3">
    <source>
        <dbReference type="ARBA" id="ARBA00022527"/>
    </source>
</evidence>
<dbReference type="InterPro" id="IPR000719">
    <property type="entry name" value="Prot_kinase_dom"/>
</dbReference>
<keyword evidence="8 12" id="KW-0067">ATP-binding</keyword>
<keyword evidence="3" id="KW-0723">Serine/threonine-protein kinase</keyword>
<evidence type="ECO:0000259" key="14">
    <source>
        <dbReference type="PROSITE" id="PS50011"/>
    </source>
</evidence>
<dbReference type="GO" id="GO:0005856">
    <property type="term" value="C:cytoskeleton"/>
    <property type="evidence" value="ECO:0007669"/>
    <property type="project" value="TreeGrafter"/>
</dbReference>
<dbReference type="EMBL" id="CAJZBQ010000055">
    <property type="protein sequence ID" value="CAG9332657.1"/>
    <property type="molecule type" value="Genomic_DNA"/>
</dbReference>
<dbReference type="Gene3D" id="3.30.10.30">
    <property type="entry name" value="DYRK"/>
    <property type="match status" value="1"/>
</dbReference>
<dbReference type="CDD" id="cd14210">
    <property type="entry name" value="PKc_DYRK"/>
    <property type="match status" value="1"/>
</dbReference>
<feature type="compositionally biased region" description="Basic and acidic residues" evidence="13">
    <location>
        <begin position="46"/>
        <end position="60"/>
    </location>
</feature>
<comment type="catalytic activity">
    <reaction evidence="11">
        <text>L-tyrosyl-[protein] + ATP = O-phospho-L-tyrosyl-[protein] + ADP + H(+)</text>
        <dbReference type="Rhea" id="RHEA:10596"/>
        <dbReference type="Rhea" id="RHEA-COMP:10136"/>
        <dbReference type="Rhea" id="RHEA-COMP:20101"/>
        <dbReference type="ChEBI" id="CHEBI:15378"/>
        <dbReference type="ChEBI" id="CHEBI:30616"/>
        <dbReference type="ChEBI" id="CHEBI:46858"/>
        <dbReference type="ChEBI" id="CHEBI:61978"/>
        <dbReference type="ChEBI" id="CHEBI:456216"/>
        <dbReference type="EC" id="2.7.12.1"/>
    </reaction>
</comment>
<dbReference type="SUPFAM" id="SSF56112">
    <property type="entry name" value="Protein kinase-like (PK-like)"/>
    <property type="match status" value="1"/>
</dbReference>
<feature type="domain" description="Protein kinase" evidence="14">
    <location>
        <begin position="214"/>
        <end position="510"/>
    </location>
</feature>
<keyword evidence="4" id="KW-0597">Phosphoprotein</keyword>
<comment type="similarity">
    <text evidence="1">Belongs to the protein kinase superfamily. CMGC Ser/Thr protein kinase family. MNB/DYRK subfamily.</text>
</comment>
<dbReference type="GO" id="GO:0005524">
    <property type="term" value="F:ATP binding"/>
    <property type="evidence" value="ECO:0007669"/>
    <property type="project" value="UniProtKB-UniRule"/>
</dbReference>
<comment type="catalytic activity">
    <reaction evidence="10">
        <text>L-threonyl-[protein] + ATP = O-phospho-L-threonyl-[protein] + ADP + H(+)</text>
        <dbReference type="Rhea" id="RHEA:46608"/>
        <dbReference type="Rhea" id="RHEA-COMP:11060"/>
        <dbReference type="Rhea" id="RHEA-COMP:11605"/>
        <dbReference type="ChEBI" id="CHEBI:15378"/>
        <dbReference type="ChEBI" id="CHEBI:30013"/>
        <dbReference type="ChEBI" id="CHEBI:30616"/>
        <dbReference type="ChEBI" id="CHEBI:61977"/>
        <dbReference type="ChEBI" id="CHEBI:456216"/>
        <dbReference type="EC" id="2.7.12.1"/>
    </reaction>
</comment>
<evidence type="ECO:0000256" key="2">
    <source>
        <dbReference type="ARBA" id="ARBA00013203"/>
    </source>
</evidence>
<dbReference type="Gene3D" id="1.10.510.10">
    <property type="entry name" value="Transferase(Phosphotransferase) domain 1"/>
    <property type="match status" value="1"/>
</dbReference>
<dbReference type="InterPro" id="IPR008271">
    <property type="entry name" value="Ser/Thr_kinase_AS"/>
</dbReference>
<dbReference type="SMART" id="SM00220">
    <property type="entry name" value="S_TKc"/>
    <property type="match status" value="1"/>
</dbReference>
<dbReference type="GO" id="GO:0004674">
    <property type="term" value="F:protein serine/threonine kinase activity"/>
    <property type="evidence" value="ECO:0007669"/>
    <property type="project" value="UniProtKB-KW"/>
</dbReference>